<keyword evidence="10" id="KW-1185">Reference proteome</keyword>
<dbReference type="Proteomes" id="UP000831787">
    <property type="component" value="Chromosome"/>
</dbReference>
<feature type="transmembrane region" description="Helical" evidence="7">
    <location>
        <begin position="222"/>
        <end position="241"/>
    </location>
</feature>
<evidence type="ECO:0000256" key="5">
    <source>
        <dbReference type="ARBA" id="ARBA00022989"/>
    </source>
</evidence>
<dbReference type="PANTHER" id="PTHR30043">
    <property type="entry name" value="PHOSPHONATES TRANSPORT SYSTEM PERMEASE PROTEIN"/>
    <property type="match status" value="1"/>
</dbReference>
<evidence type="ECO:0000256" key="1">
    <source>
        <dbReference type="ARBA" id="ARBA00004651"/>
    </source>
</evidence>
<dbReference type="InterPro" id="IPR005769">
    <property type="entry name" value="PhnE/PtxC"/>
</dbReference>
<evidence type="ECO:0000259" key="8">
    <source>
        <dbReference type="PROSITE" id="PS50928"/>
    </source>
</evidence>
<evidence type="ECO:0000256" key="6">
    <source>
        <dbReference type="ARBA" id="ARBA00023136"/>
    </source>
</evidence>
<evidence type="ECO:0000256" key="4">
    <source>
        <dbReference type="ARBA" id="ARBA00022692"/>
    </source>
</evidence>
<feature type="transmembrane region" description="Helical" evidence="7">
    <location>
        <begin position="88"/>
        <end position="115"/>
    </location>
</feature>
<gene>
    <name evidence="9" type="primary">phnE</name>
    <name evidence="9" type="ORF">MUN89_16260</name>
</gene>
<dbReference type="NCBIfam" id="TIGR01097">
    <property type="entry name" value="PhnE"/>
    <property type="match status" value="1"/>
</dbReference>
<comment type="subcellular location">
    <subcellularLocation>
        <location evidence="1 7">Cell membrane</location>
        <topology evidence="1 7">Multi-pass membrane protein</topology>
    </subcellularLocation>
</comment>
<evidence type="ECO:0000313" key="10">
    <source>
        <dbReference type="Proteomes" id="UP000831787"/>
    </source>
</evidence>
<keyword evidence="5 7" id="KW-1133">Transmembrane helix</keyword>
<dbReference type="RefSeq" id="WP_244708816.1">
    <property type="nucleotide sequence ID" value="NZ_CP095073.1"/>
</dbReference>
<proteinExistence type="inferred from homology"/>
<name>A0ABY4EIW4_9BACI</name>
<sequence>MNATKLFFPNYEKTPQAPGVMSRRKMWMNLSIVMTIIILYFISSIETNASLLRFDRSFFDNVLRMLNQMWPPDMAYAPSVWPKLAETIHMAVISTLLATIVSIPLSLVAAQNVMTNKWIYNLSKTFLNVLRTIPELILAVLFVGLFGIGVFSGILALFIFSLGILAKLMAETVEAIDTAQMEAIQATGANSWQVIWYAIVPQVLPQFASFSLYVFEINVRASVVLGFVGAGGIGLLIQQQINFLNYPAAMAVVLIVFLVVLMIDFISNRLRESLL</sequence>
<feature type="transmembrane region" description="Helical" evidence="7">
    <location>
        <begin position="247"/>
        <end position="266"/>
    </location>
</feature>
<keyword evidence="2 7" id="KW-0813">Transport</keyword>
<dbReference type="InterPro" id="IPR035906">
    <property type="entry name" value="MetI-like_sf"/>
</dbReference>
<keyword evidence="6 7" id="KW-0472">Membrane</keyword>
<evidence type="ECO:0000256" key="2">
    <source>
        <dbReference type="ARBA" id="ARBA00022448"/>
    </source>
</evidence>
<dbReference type="InterPro" id="IPR000515">
    <property type="entry name" value="MetI-like"/>
</dbReference>
<dbReference type="Gene3D" id="1.10.3720.10">
    <property type="entry name" value="MetI-like"/>
    <property type="match status" value="1"/>
</dbReference>
<evidence type="ECO:0000256" key="3">
    <source>
        <dbReference type="ARBA" id="ARBA00022475"/>
    </source>
</evidence>
<reference evidence="9 10" key="1">
    <citation type="submission" date="2022-04" db="EMBL/GenBank/DDBJ databases">
        <title>Halobacillus sp. isolated from saltern.</title>
        <authorList>
            <person name="Won M."/>
            <person name="Lee C.-M."/>
            <person name="Woen H.-Y."/>
            <person name="Kwon S.-W."/>
        </authorList>
    </citation>
    <scope>NUCLEOTIDE SEQUENCE [LARGE SCALE GENOMIC DNA]</scope>
    <source>
        <strain evidence="9 10">SSBR10-3</strain>
    </source>
</reference>
<keyword evidence="4 7" id="KW-0812">Transmembrane</keyword>
<dbReference type="EMBL" id="CP095073">
    <property type="protein sequence ID" value="UOQ43457.1"/>
    <property type="molecule type" value="Genomic_DNA"/>
</dbReference>
<evidence type="ECO:0000313" key="9">
    <source>
        <dbReference type="EMBL" id="UOQ43457.1"/>
    </source>
</evidence>
<evidence type="ECO:0000256" key="7">
    <source>
        <dbReference type="RuleBase" id="RU363032"/>
    </source>
</evidence>
<feature type="transmembrane region" description="Helical" evidence="7">
    <location>
        <begin position="26"/>
        <end position="45"/>
    </location>
</feature>
<accession>A0ABY4EIW4</accession>
<comment type="similarity">
    <text evidence="7">Belongs to the binding-protein-dependent transport system permease family.</text>
</comment>
<dbReference type="PROSITE" id="PS50928">
    <property type="entry name" value="ABC_TM1"/>
    <property type="match status" value="1"/>
</dbReference>
<keyword evidence="3" id="KW-1003">Cell membrane</keyword>
<dbReference type="PANTHER" id="PTHR30043:SF1">
    <property type="entry name" value="ABC TRANSPORT SYSTEM PERMEASE PROTEIN P69"/>
    <property type="match status" value="1"/>
</dbReference>
<dbReference type="CDD" id="cd06261">
    <property type="entry name" value="TM_PBP2"/>
    <property type="match status" value="1"/>
</dbReference>
<feature type="transmembrane region" description="Helical" evidence="7">
    <location>
        <begin position="136"/>
        <end position="160"/>
    </location>
</feature>
<feature type="domain" description="ABC transmembrane type-1" evidence="8">
    <location>
        <begin position="84"/>
        <end position="267"/>
    </location>
</feature>
<organism evidence="9 10">
    <name type="scientific">Halobacillus salinarum</name>
    <dbReference type="NCBI Taxonomy" id="2932257"/>
    <lineage>
        <taxon>Bacteria</taxon>
        <taxon>Bacillati</taxon>
        <taxon>Bacillota</taxon>
        <taxon>Bacilli</taxon>
        <taxon>Bacillales</taxon>
        <taxon>Bacillaceae</taxon>
        <taxon>Halobacillus</taxon>
    </lineage>
</organism>
<feature type="transmembrane region" description="Helical" evidence="7">
    <location>
        <begin position="194"/>
        <end position="215"/>
    </location>
</feature>
<dbReference type="Pfam" id="PF00528">
    <property type="entry name" value="BPD_transp_1"/>
    <property type="match status" value="1"/>
</dbReference>
<dbReference type="SUPFAM" id="SSF161098">
    <property type="entry name" value="MetI-like"/>
    <property type="match status" value="1"/>
</dbReference>
<protein>
    <submittedName>
        <fullName evidence="9">Phosphonate ABC transporter, permease protein PhnE</fullName>
    </submittedName>
</protein>